<gene>
    <name evidence="2" type="ORF">ACG04Q_25625</name>
</gene>
<dbReference type="RefSeq" id="WP_394514714.1">
    <property type="nucleotide sequence ID" value="NZ_JBIGHX010000038.1"/>
</dbReference>
<dbReference type="Gene3D" id="2.40.240.50">
    <property type="entry name" value="Barwin-like endoglucanases"/>
    <property type="match status" value="1"/>
</dbReference>
<reference evidence="2 3" key="1">
    <citation type="submission" date="2024-08" db="EMBL/GenBank/DDBJ databases">
        <authorList>
            <person name="Lu H."/>
        </authorList>
    </citation>
    <scope>NUCLEOTIDE SEQUENCE [LARGE SCALE GENOMIC DNA]</scope>
    <source>
        <strain evidence="2 3">DXS20W</strain>
    </source>
</reference>
<accession>A0ABW7GSL6</accession>
<evidence type="ECO:0000259" key="1">
    <source>
        <dbReference type="Pfam" id="PF03562"/>
    </source>
</evidence>
<organism evidence="2 3">
    <name type="scientific">Pelomonas lactea</name>
    <dbReference type="NCBI Taxonomy" id="3299030"/>
    <lineage>
        <taxon>Bacteria</taxon>
        <taxon>Pseudomonadati</taxon>
        <taxon>Pseudomonadota</taxon>
        <taxon>Betaproteobacteria</taxon>
        <taxon>Burkholderiales</taxon>
        <taxon>Sphaerotilaceae</taxon>
        <taxon>Roseateles</taxon>
    </lineage>
</organism>
<dbReference type="EMBL" id="JBIGHX010000038">
    <property type="protein sequence ID" value="MFG6464967.1"/>
    <property type="molecule type" value="Genomic_DNA"/>
</dbReference>
<feature type="non-terminal residue" evidence="2">
    <location>
        <position position="36"/>
    </location>
</feature>
<name>A0ABW7GSL6_9BURK</name>
<dbReference type="Pfam" id="PF03562">
    <property type="entry name" value="MltA"/>
    <property type="match status" value="1"/>
</dbReference>
<sequence length="36" mass="3816">MQGSGRLVTRDAGGAERISRVAFAGHNDQPFESVAK</sequence>
<dbReference type="Proteomes" id="UP001606302">
    <property type="component" value="Unassembled WGS sequence"/>
</dbReference>
<protein>
    <submittedName>
        <fullName evidence="2">MltA domain-containing protein</fullName>
    </submittedName>
</protein>
<proteinExistence type="predicted"/>
<comment type="caution">
    <text evidence="2">The sequence shown here is derived from an EMBL/GenBank/DDBJ whole genome shotgun (WGS) entry which is preliminary data.</text>
</comment>
<keyword evidence="3" id="KW-1185">Reference proteome</keyword>
<evidence type="ECO:0000313" key="3">
    <source>
        <dbReference type="Proteomes" id="UP001606302"/>
    </source>
</evidence>
<dbReference type="InterPro" id="IPR005300">
    <property type="entry name" value="MltA_B"/>
</dbReference>
<evidence type="ECO:0000313" key="2">
    <source>
        <dbReference type="EMBL" id="MFG6464967.1"/>
    </source>
</evidence>
<feature type="domain" description="Lytic transglycosylase MltA" evidence="1">
    <location>
        <begin position="2"/>
        <end position="36"/>
    </location>
</feature>